<evidence type="ECO:0000313" key="9">
    <source>
        <dbReference type="Proteomes" id="UP000001910"/>
    </source>
</evidence>
<dbReference type="GO" id="GO:0005829">
    <property type="term" value="C:cytosol"/>
    <property type="evidence" value="ECO:0007669"/>
    <property type="project" value="TreeGrafter"/>
</dbReference>
<evidence type="ECO:0000256" key="5">
    <source>
        <dbReference type="HAMAP-Rule" id="MF_00006"/>
    </source>
</evidence>
<dbReference type="FunFam" id="1.10.40.30:FF:000001">
    <property type="entry name" value="Argininosuccinate lyase"/>
    <property type="match status" value="1"/>
</dbReference>
<evidence type="ECO:0000256" key="1">
    <source>
        <dbReference type="ARBA" id="ARBA00004941"/>
    </source>
</evidence>
<dbReference type="InterPro" id="IPR022761">
    <property type="entry name" value="Fumarate_lyase_N"/>
</dbReference>
<keyword evidence="3 5" id="KW-0055">Arginine biosynthesis</keyword>
<dbReference type="Pfam" id="PF14698">
    <property type="entry name" value="ASL_C2"/>
    <property type="match status" value="1"/>
</dbReference>
<reference evidence="8 9" key="1">
    <citation type="journal article" date="2009" name="Stand. Genomic Sci.">
        <title>Complete genome sequence of Leptotrichia buccalis type strain (C-1013-b).</title>
        <authorList>
            <person name="Ivanova N."/>
            <person name="Gronow S."/>
            <person name="Lapidus A."/>
            <person name="Copeland A."/>
            <person name="Glavina Del Rio T."/>
            <person name="Nolan M."/>
            <person name="Lucas S."/>
            <person name="Chen F."/>
            <person name="Tice H."/>
            <person name="Cheng J.F."/>
            <person name="Saunders E."/>
            <person name="Bruce D."/>
            <person name="Goodwin L."/>
            <person name="Brettin T."/>
            <person name="Detter J.C."/>
            <person name="Han C."/>
            <person name="Pitluck S."/>
            <person name="Mikhailova N."/>
            <person name="Pati A."/>
            <person name="Mavrommatis K."/>
            <person name="Chen A."/>
            <person name="Palaniappan K."/>
            <person name="Land M."/>
            <person name="Hauser L."/>
            <person name="Chang Y.J."/>
            <person name="Jeffries C.D."/>
            <person name="Chain P."/>
            <person name="Rohde C."/>
            <person name="Goker M."/>
            <person name="Bristow J."/>
            <person name="Eisen J.A."/>
            <person name="Markowitz V."/>
            <person name="Hugenholtz P."/>
            <person name="Kyrpides N.C."/>
            <person name="Klenk H.P."/>
        </authorList>
    </citation>
    <scope>NUCLEOTIDE SEQUENCE [LARGE SCALE GENOMIC DNA]</scope>
    <source>
        <strain evidence="9">ATCC 14201 / DSM 1135 / JCM 12969 / NCTC 10249 / C-1013-b</strain>
    </source>
</reference>
<dbReference type="GO" id="GO:0004056">
    <property type="term" value="F:argininosuccinate lyase activity"/>
    <property type="evidence" value="ECO:0007669"/>
    <property type="project" value="UniProtKB-UniRule"/>
</dbReference>
<dbReference type="AlphaFoldDB" id="C7NA96"/>
<keyword evidence="9" id="KW-1185">Reference proteome</keyword>
<keyword evidence="4 5" id="KW-0028">Amino-acid biosynthesis</keyword>
<dbReference type="PANTHER" id="PTHR43814:SF1">
    <property type="entry name" value="ARGININOSUCCINATE LYASE"/>
    <property type="match status" value="1"/>
</dbReference>
<feature type="domain" description="Argininosuccinate lyase C-terminal" evidence="7">
    <location>
        <begin position="364"/>
        <end position="432"/>
    </location>
</feature>
<dbReference type="UniPathway" id="UPA00068">
    <property type="reaction ID" value="UER00114"/>
</dbReference>
<dbReference type="EC" id="4.3.2.1" evidence="2 5"/>
<dbReference type="PRINTS" id="PR00145">
    <property type="entry name" value="ARGSUCLYASE"/>
</dbReference>
<dbReference type="NCBIfam" id="TIGR00838">
    <property type="entry name" value="argH"/>
    <property type="match status" value="1"/>
</dbReference>
<comment type="pathway">
    <text evidence="1 5">Amino-acid biosynthesis; L-arginine biosynthesis; L-arginine from L-ornithine and carbamoyl phosphate: step 3/3.</text>
</comment>
<dbReference type="InterPro" id="IPR009049">
    <property type="entry name" value="Argininosuccinate_lyase"/>
</dbReference>
<dbReference type="FunFam" id="1.20.200.10:FF:000015">
    <property type="entry name" value="argininosuccinate lyase isoform X2"/>
    <property type="match status" value="1"/>
</dbReference>
<dbReference type="PROSITE" id="PS00163">
    <property type="entry name" value="FUMARATE_LYASES"/>
    <property type="match status" value="1"/>
</dbReference>
<evidence type="ECO:0000313" key="8">
    <source>
        <dbReference type="EMBL" id="ACV39077.1"/>
    </source>
</evidence>
<dbReference type="SUPFAM" id="SSF48557">
    <property type="entry name" value="L-aspartase-like"/>
    <property type="match status" value="1"/>
</dbReference>
<dbReference type="KEGG" id="lba:Lebu_1184"/>
<dbReference type="STRING" id="523794.Lebu_1184"/>
<gene>
    <name evidence="5" type="primary">argH</name>
    <name evidence="8" type="ordered locus">Lebu_1184</name>
</gene>
<dbReference type="EMBL" id="CP001685">
    <property type="protein sequence ID" value="ACV39077.1"/>
    <property type="molecule type" value="Genomic_DNA"/>
</dbReference>
<dbReference type="OrthoDB" id="9769623at2"/>
<sequence>MKKMWEGRFHKETNKLLEKFNASITFDKRMYEEDITGSIAHSRMLAKQGIIAEHEQKDIENGLLQIKDEIEKGEFEFRIEDEDIHMSIEKRLTQIIGSVAGKLHTARSRNDQVALDVRMYVRKEAREISKLLVKMENVLLGLAEKYKNVIIPGYTHLQRAQPILFSHHLMAYFQMFKRDISRIEYFLERYDEMPLGAGALAGTTFDLDRHFVAKELGFSKPTENSLDSVSDRDFIIELAMIISVISMHLSRFSEEIIIWCTSEFSFINLDDAFATGSSIMPQKKNPDIAELVRGKTGRIYGNLMGILTTMKALPLAYNKDMQEDKEGIFDSIDNIKLSIEIFYLMLDTITVNNEKIYTSMRAGFLNATDVADYLAKHNVPFRQAHKIVGEIVSYCEDKKIAIDDMKLEEFHKFSDVFKDDILSEITIENCVNKRNSYGGTSIKNVEIQIENGKKFLETLEI</sequence>
<dbReference type="InterPro" id="IPR029419">
    <property type="entry name" value="Arg_succ_lyase_C"/>
</dbReference>
<accession>C7NA96</accession>
<dbReference type="GO" id="GO:0042450">
    <property type="term" value="P:L-arginine biosynthetic process via ornithine"/>
    <property type="evidence" value="ECO:0007669"/>
    <property type="project" value="UniProtKB-UniRule"/>
</dbReference>
<evidence type="ECO:0000259" key="7">
    <source>
        <dbReference type="Pfam" id="PF14698"/>
    </source>
</evidence>
<dbReference type="InterPro" id="IPR020557">
    <property type="entry name" value="Fumarate_lyase_CS"/>
</dbReference>
<dbReference type="InterPro" id="IPR000362">
    <property type="entry name" value="Fumarate_lyase_fam"/>
</dbReference>
<dbReference type="HAMAP" id="MF_00006">
    <property type="entry name" value="Arg_succ_lyase"/>
    <property type="match status" value="1"/>
</dbReference>
<dbReference type="InterPro" id="IPR008948">
    <property type="entry name" value="L-Aspartase-like"/>
</dbReference>
<comment type="subcellular location">
    <subcellularLocation>
        <location evidence="5">Cytoplasm</location>
    </subcellularLocation>
</comment>
<dbReference type="PRINTS" id="PR00149">
    <property type="entry name" value="FUMRATELYASE"/>
</dbReference>
<organism evidence="8 9">
    <name type="scientific">Leptotrichia buccalis (strain ATCC 14201 / DSM 1135 / JCM 12969 / NCTC 10249 / C-1013-b)</name>
    <dbReference type="NCBI Taxonomy" id="523794"/>
    <lineage>
        <taxon>Bacteria</taxon>
        <taxon>Fusobacteriati</taxon>
        <taxon>Fusobacteriota</taxon>
        <taxon>Fusobacteriia</taxon>
        <taxon>Fusobacteriales</taxon>
        <taxon>Leptotrichiaceae</taxon>
        <taxon>Leptotrichia</taxon>
    </lineage>
</organism>
<dbReference type="InterPro" id="IPR024083">
    <property type="entry name" value="Fumarase/histidase_N"/>
</dbReference>
<dbReference type="Proteomes" id="UP000001910">
    <property type="component" value="Chromosome"/>
</dbReference>
<keyword evidence="5" id="KW-0963">Cytoplasm</keyword>
<proteinExistence type="inferred from homology"/>
<name>C7NA96_LEPBD</name>
<dbReference type="Gene3D" id="1.10.275.10">
    <property type="entry name" value="Fumarase/aspartase (N-terminal domain)"/>
    <property type="match status" value="1"/>
</dbReference>
<dbReference type="CDD" id="cd01359">
    <property type="entry name" value="Argininosuccinate_lyase"/>
    <property type="match status" value="1"/>
</dbReference>
<dbReference type="HOGENOM" id="CLU_027272_2_3_0"/>
<evidence type="ECO:0000256" key="3">
    <source>
        <dbReference type="ARBA" id="ARBA00022571"/>
    </source>
</evidence>
<dbReference type="eggNOG" id="COG0165">
    <property type="taxonomic scope" value="Bacteria"/>
</dbReference>
<dbReference type="PANTHER" id="PTHR43814">
    <property type="entry name" value="ARGININOSUCCINATE LYASE"/>
    <property type="match status" value="1"/>
</dbReference>
<keyword evidence="5 8" id="KW-0456">Lyase</keyword>
<dbReference type="Gene3D" id="1.20.200.10">
    <property type="entry name" value="Fumarase/aspartase (Central domain)"/>
    <property type="match status" value="1"/>
</dbReference>
<comment type="similarity">
    <text evidence="5">Belongs to the lyase 1 family. Argininosuccinate lyase subfamily.</text>
</comment>
<dbReference type="Pfam" id="PF00206">
    <property type="entry name" value="Lyase_1"/>
    <property type="match status" value="1"/>
</dbReference>
<feature type="domain" description="Fumarate lyase N-terminal" evidence="6">
    <location>
        <begin position="7"/>
        <end position="301"/>
    </location>
</feature>
<dbReference type="FunFam" id="1.10.275.10:FF:000002">
    <property type="entry name" value="Argininosuccinate lyase"/>
    <property type="match status" value="1"/>
</dbReference>
<dbReference type="RefSeq" id="WP_015769420.1">
    <property type="nucleotide sequence ID" value="NC_013192.1"/>
</dbReference>
<evidence type="ECO:0000256" key="4">
    <source>
        <dbReference type="ARBA" id="ARBA00022605"/>
    </source>
</evidence>
<evidence type="ECO:0000256" key="2">
    <source>
        <dbReference type="ARBA" id="ARBA00012338"/>
    </source>
</evidence>
<protein>
    <recommendedName>
        <fullName evidence="2 5">Argininosuccinate lyase</fullName>
        <shortName evidence="5">ASAL</shortName>
        <ecNumber evidence="2 5">4.3.2.1</ecNumber>
    </recommendedName>
    <alternativeName>
        <fullName evidence="5">Arginosuccinase</fullName>
    </alternativeName>
</protein>
<comment type="catalytic activity">
    <reaction evidence="5">
        <text>2-(N(omega)-L-arginino)succinate = fumarate + L-arginine</text>
        <dbReference type="Rhea" id="RHEA:24020"/>
        <dbReference type="ChEBI" id="CHEBI:29806"/>
        <dbReference type="ChEBI" id="CHEBI:32682"/>
        <dbReference type="ChEBI" id="CHEBI:57472"/>
        <dbReference type="EC" id="4.3.2.1"/>
    </reaction>
</comment>
<dbReference type="Gene3D" id="1.10.40.30">
    <property type="entry name" value="Fumarase/aspartase (C-terminal domain)"/>
    <property type="match status" value="1"/>
</dbReference>
<evidence type="ECO:0000259" key="6">
    <source>
        <dbReference type="Pfam" id="PF00206"/>
    </source>
</evidence>